<organism evidence="1">
    <name type="scientific">Klebsiella pneumoniae</name>
    <dbReference type="NCBI Taxonomy" id="573"/>
    <lineage>
        <taxon>Bacteria</taxon>
        <taxon>Pseudomonadati</taxon>
        <taxon>Pseudomonadota</taxon>
        <taxon>Gammaproteobacteria</taxon>
        <taxon>Enterobacterales</taxon>
        <taxon>Enterobacteriaceae</taxon>
        <taxon>Klebsiella/Raoultella group</taxon>
        <taxon>Klebsiella</taxon>
        <taxon>Klebsiella pneumoniae complex</taxon>
    </lineage>
</organism>
<proteinExistence type="predicted"/>
<accession>A0A809SY07</accession>
<keyword evidence="1" id="KW-0614">Plasmid</keyword>
<name>A0A809SY07_KLEPN</name>
<reference evidence="1" key="1">
    <citation type="submission" date="2020-01" db="EMBL/GenBank/DDBJ databases">
        <title>Genotype-dependent distribution of carbapenemase genes among Enterobacteriaceae in Thailand.</title>
        <authorList>
            <person name="Takeuchi D."/>
            <person name="Abe R."/>
            <person name="Sakamoto N."/>
            <person name="Sugawara Y."/>
            <person name="Akeda Y."/>
            <person name="Hamada S."/>
        </authorList>
    </citation>
    <scope>NUCLEOTIDE SEQUENCE</scope>
    <source>
        <strain evidence="1">C127</strain>
        <plasmid evidence="1">pC127_NDM1</plasmid>
    </source>
</reference>
<dbReference type="AlphaFoldDB" id="A0A809SY07"/>
<sequence length="190" mass="21671">MENPKKPTTGQKFGMWSGVGAVINVEDNSSVLLAPQGVVNKLPEHFFEHVEVITATSGQHLEYLFNTELKFPLIYIQNFGVKTYELVRSLRVSLSADAIYTCADQLLTRQNEVLYMLDLKKAKELHQEIKNHSKKEMDIFIRTVTLLAYSRITPEAASNEFKKNNLIPLLLLLPTDPHQRLSILHLLKKV</sequence>
<evidence type="ECO:0000313" key="1">
    <source>
        <dbReference type="EMBL" id="BBV25618.1"/>
    </source>
</evidence>
<geneLocation type="plasmid" evidence="1">
    <name>pC127_NDM1</name>
</geneLocation>
<protein>
    <submittedName>
        <fullName evidence="1">Uncharacterized protein</fullName>
    </submittedName>
</protein>
<dbReference type="EMBL" id="LC521840">
    <property type="protein sequence ID" value="BBV25618.1"/>
    <property type="molecule type" value="Genomic_DNA"/>
</dbReference>